<evidence type="ECO:0000313" key="4">
    <source>
        <dbReference type="Proteomes" id="UP000184356"/>
    </source>
</evidence>
<keyword evidence="1" id="KW-0812">Transmembrane</keyword>
<dbReference type="OrthoDB" id="258392at2759"/>
<name>A0A1L9T1W5_9EURO</name>
<gene>
    <name evidence="3" type="ORF">ASPSYDRAFT_94647</name>
</gene>
<reference evidence="4" key="1">
    <citation type="journal article" date="2017" name="Genome Biol.">
        <title>Comparative genomics reveals high biological diversity and specific adaptations in the industrially and medically important fungal genus Aspergillus.</title>
        <authorList>
            <person name="de Vries R.P."/>
            <person name="Riley R."/>
            <person name="Wiebenga A."/>
            <person name="Aguilar-Osorio G."/>
            <person name="Amillis S."/>
            <person name="Uchima C.A."/>
            <person name="Anderluh G."/>
            <person name="Asadollahi M."/>
            <person name="Askin M."/>
            <person name="Barry K."/>
            <person name="Battaglia E."/>
            <person name="Bayram O."/>
            <person name="Benocci T."/>
            <person name="Braus-Stromeyer S.A."/>
            <person name="Caldana C."/>
            <person name="Canovas D."/>
            <person name="Cerqueira G.C."/>
            <person name="Chen F."/>
            <person name="Chen W."/>
            <person name="Choi C."/>
            <person name="Clum A."/>
            <person name="Dos Santos R.A."/>
            <person name="Damasio A.R."/>
            <person name="Diallinas G."/>
            <person name="Emri T."/>
            <person name="Fekete E."/>
            <person name="Flipphi M."/>
            <person name="Freyberg S."/>
            <person name="Gallo A."/>
            <person name="Gournas C."/>
            <person name="Habgood R."/>
            <person name="Hainaut M."/>
            <person name="Harispe M.L."/>
            <person name="Henrissat B."/>
            <person name="Hilden K.S."/>
            <person name="Hope R."/>
            <person name="Hossain A."/>
            <person name="Karabika E."/>
            <person name="Karaffa L."/>
            <person name="Karanyi Z."/>
            <person name="Krasevec N."/>
            <person name="Kuo A."/>
            <person name="Kusch H."/>
            <person name="LaButti K."/>
            <person name="Lagendijk E.L."/>
            <person name="Lapidus A."/>
            <person name="Levasseur A."/>
            <person name="Lindquist E."/>
            <person name="Lipzen A."/>
            <person name="Logrieco A.F."/>
            <person name="MacCabe A."/>
            <person name="Maekelae M.R."/>
            <person name="Malavazi I."/>
            <person name="Melin P."/>
            <person name="Meyer V."/>
            <person name="Mielnichuk N."/>
            <person name="Miskei M."/>
            <person name="Molnar A.P."/>
            <person name="Mule G."/>
            <person name="Ngan C.Y."/>
            <person name="Orejas M."/>
            <person name="Orosz E."/>
            <person name="Ouedraogo J.P."/>
            <person name="Overkamp K.M."/>
            <person name="Park H.-S."/>
            <person name="Perrone G."/>
            <person name="Piumi F."/>
            <person name="Punt P.J."/>
            <person name="Ram A.F."/>
            <person name="Ramon A."/>
            <person name="Rauscher S."/>
            <person name="Record E."/>
            <person name="Riano-Pachon D.M."/>
            <person name="Robert V."/>
            <person name="Roehrig J."/>
            <person name="Ruller R."/>
            <person name="Salamov A."/>
            <person name="Salih N.S."/>
            <person name="Samson R.A."/>
            <person name="Sandor E."/>
            <person name="Sanguinetti M."/>
            <person name="Schuetze T."/>
            <person name="Sepcic K."/>
            <person name="Shelest E."/>
            <person name="Sherlock G."/>
            <person name="Sophianopoulou V."/>
            <person name="Squina F.M."/>
            <person name="Sun H."/>
            <person name="Susca A."/>
            <person name="Todd R.B."/>
            <person name="Tsang A."/>
            <person name="Unkles S.E."/>
            <person name="van de Wiele N."/>
            <person name="van Rossen-Uffink D."/>
            <person name="Oliveira J.V."/>
            <person name="Vesth T.C."/>
            <person name="Visser J."/>
            <person name="Yu J.-H."/>
            <person name="Zhou M."/>
            <person name="Andersen M.R."/>
            <person name="Archer D.B."/>
            <person name="Baker S.E."/>
            <person name="Benoit I."/>
            <person name="Brakhage A.A."/>
            <person name="Braus G.H."/>
            <person name="Fischer R."/>
            <person name="Frisvad J.C."/>
            <person name="Goldman G.H."/>
            <person name="Houbraken J."/>
            <person name="Oakley B."/>
            <person name="Pocsi I."/>
            <person name="Scazzocchio C."/>
            <person name="Seiboth B."/>
            <person name="vanKuyk P.A."/>
            <person name="Wortman J."/>
            <person name="Dyer P.S."/>
            <person name="Grigoriev I.V."/>
        </authorList>
    </citation>
    <scope>NUCLEOTIDE SEQUENCE [LARGE SCALE GENOMIC DNA]</scope>
    <source>
        <strain evidence="4">CBS 593.65</strain>
    </source>
</reference>
<dbReference type="GeneID" id="63769075"/>
<keyword evidence="1" id="KW-1133">Transmembrane helix</keyword>
<dbReference type="InterPro" id="IPR050645">
    <property type="entry name" value="Histidine_acid_phosphatase"/>
</dbReference>
<feature type="signal peptide" evidence="2">
    <location>
        <begin position="1"/>
        <end position="19"/>
    </location>
</feature>
<dbReference type="AlphaFoldDB" id="A0A1L9T1W5"/>
<dbReference type="STRING" id="1036612.A0A1L9T1W5"/>
<dbReference type="Proteomes" id="UP000184356">
    <property type="component" value="Unassembled WGS sequence"/>
</dbReference>
<dbReference type="Gene3D" id="3.40.50.1240">
    <property type="entry name" value="Phosphoglycerate mutase-like"/>
    <property type="match status" value="1"/>
</dbReference>
<dbReference type="PANTHER" id="PTHR11567:SF142">
    <property type="entry name" value="PHOSPHOGLYCERATE MUTASE-LIKE PROTEIN"/>
    <property type="match status" value="1"/>
</dbReference>
<dbReference type="InterPro" id="IPR029033">
    <property type="entry name" value="His_PPase_superfam"/>
</dbReference>
<evidence type="ECO:0000313" key="3">
    <source>
        <dbReference type="EMBL" id="OJJ53442.1"/>
    </source>
</evidence>
<protein>
    <recommendedName>
        <fullName evidence="5">Acid phosphatase</fullName>
    </recommendedName>
</protein>
<evidence type="ECO:0000256" key="2">
    <source>
        <dbReference type="SAM" id="SignalP"/>
    </source>
</evidence>
<sequence>MPLTLVIPLLVGLISSASAETILGVTVFTRNGDRTSRHYPDPALTNLGFQQNQQVGSDYRNLYIDPSSPKQILGISKDKYLSSQIYASAPAEHVHLNAATAFLQGLYPPLDEKTASETINNGSTIPAPLDGSKIPIIRAEDNSPSSIWISGAKQCPGITRSQQQLSHNSTYTHKVDSTRSFYEQFWPLLRNVSDYEHKSNLSYENAYDIFDLINVGLIHNDSMRHAVTGADLLQLRTLADTHEFDKASNFNAHPNGRIDAISARTLSAAIISRLNQTITSNGTNKFSLLSGGYEPMLAFFRLHDLTTPSPDFYGLPEYASTLTFELFTEENVTTFPDADEDLRIRFLFRNGSNPDRNLTAFPLFGKKEISLPWTEFLHQMSQLSIDTADEWCEICNPSQKQKPFCSSFRISYYTSSDLYDHGHGHKGISNAASGVIGAVVMLGILTAAAGSAFLFLRRRWERTGPVGSLLGTGVPRKGSIRSLTLSIGNERVRV</sequence>
<dbReference type="RefSeq" id="XP_040697248.1">
    <property type="nucleotide sequence ID" value="XM_040853002.1"/>
</dbReference>
<dbReference type="SUPFAM" id="SSF53254">
    <property type="entry name" value="Phosphoglycerate mutase-like"/>
    <property type="match status" value="1"/>
</dbReference>
<feature type="transmembrane region" description="Helical" evidence="1">
    <location>
        <begin position="435"/>
        <end position="456"/>
    </location>
</feature>
<dbReference type="PANTHER" id="PTHR11567">
    <property type="entry name" value="ACID PHOSPHATASE-RELATED"/>
    <property type="match status" value="1"/>
</dbReference>
<keyword evidence="2" id="KW-0732">Signal</keyword>
<accession>A0A1L9T1W5</accession>
<evidence type="ECO:0008006" key="5">
    <source>
        <dbReference type="Google" id="ProtNLM"/>
    </source>
</evidence>
<keyword evidence="4" id="KW-1185">Reference proteome</keyword>
<keyword evidence="1" id="KW-0472">Membrane</keyword>
<dbReference type="EMBL" id="KV878597">
    <property type="protein sequence ID" value="OJJ53442.1"/>
    <property type="molecule type" value="Genomic_DNA"/>
</dbReference>
<dbReference type="GO" id="GO:0016791">
    <property type="term" value="F:phosphatase activity"/>
    <property type="evidence" value="ECO:0007669"/>
    <property type="project" value="TreeGrafter"/>
</dbReference>
<organism evidence="3 4">
    <name type="scientific">Aspergillus sydowii CBS 593.65</name>
    <dbReference type="NCBI Taxonomy" id="1036612"/>
    <lineage>
        <taxon>Eukaryota</taxon>
        <taxon>Fungi</taxon>
        <taxon>Dikarya</taxon>
        <taxon>Ascomycota</taxon>
        <taxon>Pezizomycotina</taxon>
        <taxon>Eurotiomycetes</taxon>
        <taxon>Eurotiomycetidae</taxon>
        <taxon>Eurotiales</taxon>
        <taxon>Aspergillaceae</taxon>
        <taxon>Aspergillus</taxon>
        <taxon>Aspergillus subgen. Nidulantes</taxon>
    </lineage>
</organism>
<dbReference type="VEuPathDB" id="FungiDB:ASPSYDRAFT_94647"/>
<feature type="chain" id="PRO_5013267899" description="Acid phosphatase" evidence="2">
    <location>
        <begin position="20"/>
        <end position="494"/>
    </location>
</feature>
<evidence type="ECO:0000256" key="1">
    <source>
        <dbReference type="SAM" id="Phobius"/>
    </source>
</evidence>
<proteinExistence type="predicted"/>